<dbReference type="Pfam" id="PF13561">
    <property type="entry name" value="adh_short_C2"/>
    <property type="match status" value="1"/>
</dbReference>
<accession>A0A931CPF1</accession>
<evidence type="ECO:0000313" key="6">
    <source>
        <dbReference type="Proteomes" id="UP000655366"/>
    </source>
</evidence>
<dbReference type="PRINTS" id="PR00080">
    <property type="entry name" value="SDRFAMILY"/>
</dbReference>
<dbReference type="PRINTS" id="PR00081">
    <property type="entry name" value="GDHRDH"/>
</dbReference>
<dbReference type="Gene3D" id="3.40.50.720">
    <property type="entry name" value="NAD(P)-binding Rossmann-like Domain"/>
    <property type="match status" value="1"/>
</dbReference>
<gene>
    <name evidence="5" type="ORF">IV500_14625</name>
</gene>
<organism evidence="5 6">
    <name type="scientific">Arthrobacter terrae</name>
    <dbReference type="NCBI Taxonomy" id="2935737"/>
    <lineage>
        <taxon>Bacteria</taxon>
        <taxon>Bacillati</taxon>
        <taxon>Actinomycetota</taxon>
        <taxon>Actinomycetes</taxon>
        <taxon>Micrococcales</taxon>
        <taxon>Micrococcaceae</taxon>
        <taxon>Arthrobacter</taxon>
    </lineage>
</organism>
<dbReference type="InterPro" id="IPR002347">
    <property type="entry name" value="SDR_fam"/>
</dbReference>
<evidence type="ECO:0000259" key="4">
    <source>
        <dbReference type="SMART" id="SM00822"/>
    </source>
</evidence>
<dbReference type="GO" id="GO:0016020">
    <property type="term" value="C:membrane"/>
    <property type="evidence" value="ECO:0007669"/>
    <property type="project" value="TreeGrafter"/>
</dbReference>
<dbReference type="Pfam" id="PF00106">
    <property type="entry name" value="adh_short"/>
    <property type="match status" value="1"/>
</dbReference>
<comment type="similarity">
    <text evidence="1 3">Belongs to the short-chain dehydrogenases/reductases (SDR) family.</text>
</comment>
<dbReference type="GO" id="GO:0016491">
    <property type="term" value="F:oxidoreductase activity"/>
    <property type="evidence" value="ECO:0007669"/>
    <property type="project" value="UniProtKB-KW"/>
</dbReference>
<keyword evidence="2" id="KW-0560">Oxidoreductase</keyword>
<evidence type="ECO:0000313" key="5">
    <source>
        <dbReference type="EMBL" id="MBG0740612.1"/>
    </source>
</evidence>
<dbReference type="RefSeq" id="WP_196397552.1">
    <property type="nucleotide sequence ID" value="NZ_JADNYM010000019.1"/>
</dbReference>
<evidence type="ECO:0000256" key="1">
    <source>
        <dbReference type="ARBA" id="ARBA00006484"/>
    </source>
</evidence>
<name>A0A931CPF1_9MICC</name>
<dbReference type="SUPFAM" id="SSF51735">
    <property type="entry name" value="NAD(P)-binding Rossmann-fold domains"/>
    <property type="match status" value="1"/>
</dbReference>
<dbReference type="PROSITE" id="PS00061">
    <property type="entry name" value="ADH_SHORT"/>
    <property type="match status" value="1"/>
</dbReference>
<dbReference type="SMART" id="SM00822">
    <property type="entry name" value="PKS_KR"/>
    <property type="match status" value="1"/>
</dbReference>
<dbReference type="InterPro" id="IPR020904">
    <property type="entry name" value="Sc_DH/Rdtase_CS"/>
</dbReference>
<proteinExistence type="inferred from homology"/>
<protein>
    <submittedName>
        <fullName evidence="5">SDR family NAD(P)-dependent oxidoreductase</fullName>
    </submittedName>
</protein>
<keyword evidence="6" id="KW-1185">Reference proteome</keyword>
<comment type="caution">
    <text evidence="5">The sequence shown here is derived from an EMBL/GenBank/DDBJ whole genome shotgun (WGS) entry which is preliminary data.</text>
</comment>
<evidence type="ECO:0000256" key="2">
    <source>
        <dbReference type="ARBA" id="ARBA00023002"/>
    </source>
</evidence>
<dbReference type="EMBL" id="JADNYM010000019">
    <property type="protein sequence ID" value="MBG0740612.1"/>
    <property type="molecule type" value="Genomic_DNA"/>
</dbReference>
<dbReference type="InterPro" id="IPR057326">
    <property type="entry name" value="KR_dom"/>
</dbReference>
<feature type="domain" description="Ketoreductase" evidence="4">
    <location>
        <begin position="6"/>
        <end position="204"/>
    </location>
</feature>
<dbReference type="PANTHER" id="PTHR44196">
    <property type="entry name" value="DEHYDROGENASE/REDUCTASE SDR FAMILY MEMBER 7B"/>
    <property type="match status" value="1"/>
</dbReference>
<evidence type="ECO:0000256" key="3">
    <source>
        <dbReference type="RuleBase" id="RU000363"/>
    </source>
</evidence>
<dbReference type="PANTHER" id="PTHR44196:SF1">
    <property type="entry name" value="DEHYDROGENASE_REDUCTASE SDR FAMILY MEMBER 7B"/>
    <property type="match status" value="1"/>
</dbReference>
<dbReference type="InterPro" id="IPR036291">
    <property type="entry name" value="NAD(P)-bd_dom_sf"/>
</dbReference>
<sequence length="273" mass="28119">MKLDGARVLVTGASSGIGWAVAQALAHAGCSLLLTGTDTNRLSRIAALTGGEAVAADLAEAGGVERLVSAAISTGNPDVVVHCAGMGKVGTVLGQTRRDGGGQVPGDGNRCAAVRQDDGGQEEYNRLFRLNLVAPMRLSQALLPAMLRKGAGQLVFVTSIAGVLGVAGESAYAASKAALGTYASSLRVELAGSGIGVTTVIPGVVDTDFFNRRGVAYQRRFPRPVPPSRVAAAVKFALENNRAQVVVPGWLRLPIVVQACAPQTYARFAGRWG</sequence>
<dbReference type="Proteomes" id="UP000655366">
    <property type="component" value="Unassembled WGS sequence"/>
</dbReference>
<dbReference type="AlphaFoldDB" id="A0A931CPF1"/>
<reference evidence="5 6" key="1">
    <citation type="submission" date="2020-11" db="EMBL/GenBank/DDBJ databases">
        <title>Arthrobacter antarcticus sp. nov., isolated from Antarctic Soil.</title>
        <authorList>
            <person name="Li J."/>
        </authorList>
    </citation>
    <scope>NUCLEOTIDE SEQUENCE [LARGE SCALE GENOMIC DNA]</scope>
    <source>
        <strain evidence="5 6">Z1-20</strain>
    </source>
</reference>